<dbReference type="Proteomes" id="UP000247233">
    <property type="component" value="Unassembled WGS sequence"/>
</dbReference>
<evidence type="ECO:0000313" key="1">
    <source>
        <dbReference type="EMBL" id="PWY71710.1"/>
    </source>
</evidence>
<protein>
    <recommendedName>
        <fullName evidence="3">Fungal N-terminal domain-containing protein</fullName>
    </recommendedName>
</protein>
<dbReference type="GeneID" id="37061833"/>
<name>A0A317VIP4_9EURO</name>
<comment type="caution">
    <text evidence="1">The sequence shown here is derived from an EMBL/GenBank/DDBJ whole genome shotgun (WGS) entry which is preliminary data.</text>
</comment>
<accession>A0A317VIP4</accession>
<dbReference type="EMBL" id="MSFL01000027">
    <property type="protein sequence ID" value="PWY71710.1"/>
    <property type="molecule type" value="Genomic_DNA"/>
</dbReference>
<gene>
    <name evidence="1" type="ORF">BO70DRAFT_298199</name>
</gene>
<keyword evidence="2" id="KW-1185">Reference proteome</keyword>
<organism evidence="1 2">
    <name type="scientific">Aspergillus heteromorphus CBS 117.55</name>
    <dbReference type="NCBI Taxonomy" id="1448321"/>
    <lineage>
        <taxon>Eukaryota</taxon>
        <taxon>Fungi</taxon>
        <taxon>Dikarya</taxon>
        <taxon>Ascomycota</taxon>
        <taxon>Pezizomycotina</taxon>
        <taxon>Eurotiomycetes</taxon>
        <taxon>Eurotiomycetidae</taxon>
        <taxon>Eurotiales</taxon>
        <taxon>Aspergillaceae</taxon>
        <taxon>Aspergillus</taxon>
        <taxon>Aspergillus subgen. Circumdati</taxon>
    </lineage>
</organism>
<dbReference type="AlphaFoldDB" id="A0A317VIP4"/>
<evidence type="ECO:0000313" key="2">
    <source>
        <dbReference type="Proteomes" id="UP000247233"/>
    </source>
</evidence>
<dbReference type="STRING" id="1448321.A0A317VIP4"/>
<proteinExistence type="predicted"/>
<dbReference type="OrthoDB" id="3045089at2759"/>
<dbReference type="RefSeq" id="XP_025396302.1">
    <property type="nucleotide sequence ID" value="XM_025539596.1"/>
</dbReference>
<evidence type="ECO:0008006" key="3">
    <source>
        <dbReference type="Google" id="ProtNLM"/>
    </source>
</evidence>
<dbReference type="VEuPathDB" id="FungiDB:BO70DRAFT_298199"/>
<reference evidence="1 2" key="1">
    <citation type="submission" date="2016-12" db="EMBL/GenBank/DDBJ databases">
        <title>The genomes of Aspergillus section Nigri reveals drivers in fungal speciation.</title>
        <authorList>
            <consortium name="DOE Joint Genome Institute"/>
            <person name="Vesth T.C."/>
            <person name="Nybo J."/>
            <person name="Theobald S."/>
            <person name="Brandl J."/>
            <person name="Frisvad J.C."/>
            <person name="Nielsen K.F."/>
            <person name="Lyhne E.K."/>
            <person name="Kogle M.E."/>
            <person name="Kuo A."/>
            <person name="Riley R."/>
            <person name="Clum A."/>
            <person name="Nolan M."/>
            <person name="Lipzen A."/>
            <person name="Salamov A."/>
            <person name="Henrissat B."/>
            <person name="Wiebenga A."/>
            <person name="De Vries R.P."/>
            <person name="Grigoriev I.V."/>
            <person name="Mortensen U.H."/>
            <person name="Andersen M.R."/>
            <person name="Baker S.E."/>
        </authorList>
    </citation>
    <scope>NUCLEOTIDE SEQUENCE [LARGE SCALE GENOMIC DNA]</scope>
    <source>
        <strain evidence="1 2">CBS 117.55</strain>
    </source>
</reference>
<sequence>MSPDIEVIDIPKVAQMTYDLCSVCTAMSLDAPDGFKQLVSKLESLNSVLQELRDGAVLTTVGQEKSGEERKITLQRGLNICYSNLKQLKELVDKYQDMGLGNGKLPWQLVNWATQEEGSTSTKPATVGTANGVTQDLYHLQLREQLLQQLRVEPRDRYHQPDADLFTRFNDSAHKKERSQDLTTKDWLRAAVWWLLKARTALANGERPSLVHRGGASPSTMSWSASHQAYVDLLKASYVLYDVVLKREKPQELLEDENRKLISDLSEGVKDGFSQFNQVDVPDYAAIRSHNLDIWEPLQPEEITRDDGQAFSLGNAQYTTVDPEDAGHDDEQILFRTFVNAGIGSKKLRMRTRGAPYMLLLSTKYGESEPKITICNQCGTFCLQRDLEPGDLAQLVQVSDVSLNGLPIAKSTEPVTLKFDSVNVSISFQYLSDMMQVINMPKAYFEAVQLREPLDAGEFSETVIFKSSAELLEQLRMPSMKPMNPPVVHRSCEVRILERTFKDAWRSIRRMVVSSSAAERDAHSMEIFMPMSHVQVSREKGSGYVMLKWSDTCQERSGKTDGNYHPLFSYVYDAGSPNIGIGIRFRSQEVTKDLERVILTMNAKPSFSWVQTDSSGHVYDVVDVAEEAKHYKAVLVCQSRLGWSQCSLHYLYRDTDYTCQHSCLRVRFPRLFHADYISSHVEQLYRADQRVYFSHCEKTTGNMVAQFNEEHVLRGFMSSLASSHKLMFSRRATSLSTKERQFFRHKRSTKGDSEVQIWRDGDKLRLAARWSDHIMDRWLTLAIPSLEPSRASNWVAFPPLAYSRGMVINMAQIAAGSPKNSNKERQSGPITITFPTTQGASWQFLSGRMVRD</sequence>